<evidence type="ECO:0000256" key="1">
    <source>
        <dbReference type="SAM" id="SignalP"/>
    </source>
</evidence>
<dbReference type="RefSeq" id="WP_274153782.1">
    <property type="nucleotide sequence ID" value="NZ_CP117812.1"/>
</dbReference>
<organism evidence="3 4">
    <name type="scientific">Lentisphaera profundi</name>
    <dbReference type="NCBI Taxonomy" id="1658616"/>
    <lineage>
        <taxon>Bacteria</taxon>
        <taxon>Pseudomonadati</taxon>
        <taxon>Lentisphaerota</taxon>
        <taxon>Lentisphaeria</taxon>
        <taxon>Lentisphaerales</taxon>
        <taxon>Lentisphaeraceae</taxon>
        <taxon>Lentisphaera</taxon>
    </lineage>
</organism>
<keyword evidence="3" id="KW-0255">Endonuclease</keyword>
<protein>
    <submittedName>
        <fullName evidence="3">Endonuclease/exonuclease/phosphatase family protein</fullName>
    </submittedName>
</protein>
<keyword evidence="4" id="KW-1185">Reference proteome</keyword>
<feature type="chain" id="PRO_5046330190" evidence="1">
    <location>
        <begin position="29"/>
        <end position="314"/>
    </location>
</feature>
<gene>
    <name evidence="3" type="ORF">PQO03_13830</name>
</gene>
<sequence length="314" mass="35177">MIKKTIRTMTTTAMLLAAVASVVTPLHAENEKPREITTLRVMTYNVYRGGTSRGQSLSQTAKVIQEAKADVVGLQEIGANAENLAQLLGWNRYGNILTRYEIVEEKRDGIKIKLPSGQESYIFNLHLPSNPYQPYQLMGIRPKFKKHRDTPFIKTEAEAIDGARKARGRDIARLLRVVRFLPDKEVPVFVVGDFNEPSHLDWTEAAAKAGRHPMKVEYPSSKAIAKAGFGDAYRTIYPDEMKKPGFTWSPIYKADDSKTHHDRIDFIYFKGKGVKVTDAKIIGENSENADIVVSPYPSDHRAVVATFTLANQGK</sequence>
<proteinExistence type="predicted"/>
<dbReference type="PANTHER" id="PTHR41349:SF1">
    <property type="entry name" value="PROTEIN CBG08683"/>
    <property type="match status" value="1"/>
</dbReference>
<dbReference type="Gene3D" id="3.60.10.10">
    <property type="entry name" value="Endonuclease/exonuclease/phosphatase"/>
    <property type="match status" value="1"/>
</dbReference>
<dbReference type="InterPro" id="IPR005135">
    <property type="entry name" value="Endo/exonuclease/phosphatase"/>
</dbReference>
<evidence type="ECO:0000259" key="2">
    <source>
        <dbReference type="Pfam" id="PF03372"/>
    </source>
</evidence>
<reference evidence="3 4" key="1">
    <citation type="submission" date="2023-02" db="EMBL/GenBank/DDBJ databases">
        <title>Genome sequence of Lentisphaera profundi SAORIC-696.</title>
        <authorList>
            <person name="Kim e."/>
            <person name="Cho J.-C."/>
            <person name="Choi A."/>
            <person name="Kang I."/>
        </authorList>
    </citation>
    <scope>NUCLEOTIDE SEQUENCE [LARGE SCALE GENOMIC DNA]</scope>
    <source>
        <strain evidence="3 4">SAORIC-696</strain>
    </source>
</reference>
<accession>A0ABY7VYP0</accession>
<evidence type="ECO:0000313" key="4">
    <source>
        <dbReference type="Proteomes" id="UP001214250"/>
    </source>
</evidence>
<keyword evidence="3" id="KW-0378">Hydrolase</keyword>
<keyword evidence="1" id="KW-0732">Signal</keyword>
<name>A0ABY7VYP0_9BACT</name>
<feature type="domain" description="Endonuclease/exonuclease/phosphatase" evidence="2">
    <location>
        <begin position="42"/>
        <end position="300"/>
    </location>
</feature>
<dbReference type="Pfam" id="PF03372">
    <property type="entry name" value="Exo_endo_phos"/>
    <property type="match status" value="1"/>
</dbReference>
<dbReference type="EMBL" id="CP117812">
    <property type="protein sequence ID" value="WDE98914.1"/>
    <property type="molecule type" value="Genomic_DNA"/>
</dbReference>
<dbReference type="PANTHER" id="PTHR41349">
    <property type="match status" value="1"/>
</dbReference>
<dbReference type="InterPro" id="IPR036691">
    <property type="entry name" value="Endo/exonu/phosph_ase_sf"/>
</dbReference>
<dbReference type="GO" id="GO:0004519">
    <property type="term" value="F:endonuclease activity"/>
    <property type="evidence" value="ECO:0007669"/>
    <property type="project" value="UniProtKB-KW"/>
</dbReference>
<dbReference type="SUPFAM" id="SSF56219">
    <property type="entry name" value="DNase I-like"/>
    <property type="match status" value="1"/>
</dbReference>
<dbReference type="Proteomes" id="UP001214250">
    <property type="component" value="Chromosome 2"/>
</dbReference>
<feature type="signal peptide" evidence="1">
    <location>
        <begin position="1"/>
        <end position="28"/>
    </location>
</feature>
<evidence type="ECO:0000313" key="3">
    <source>
        <dbReference type="EMBL" id="WDE98914.1"/>
    </source>
</evidence>
<keyword evidence="3" id="KW-0540">Nuclease</keyword>